<dbReference type="GO" id="GO:0016614">
    <property type="term" value="F:oxidoreductase activity, acting on CH-OH group of donors"/>
    <property type="evidence" value="ECO:0007669"/>
    <property type="project" value="InterPro"/>
</dbReference>
<dbReference type="GO" id="GO:0050660">
    <property type="term" value="F:flavin adenine dinucleotide binding"/>
    <property type="evidence" value="ECO:0007669"/>
    <property type="project" value="InterPro"/>
</dbReference>
<proteinExistence type="inferred from homology"/>
<dbReference type="PANTHER" id="PTHR11552:SF147">
    <property type="entry name" value="CHOLINE DEHYDROGENASE, MITOCHONDRIAL"/>
    <property type="match status" value="1"/>
</dbReference>
<keyword evidence="4" id="KW-1185">Reference proteome</keyword>
<protein>
    <submittedName>
        <fullName evidence="3">Alcohol dehydrogenase</fullName>
    </submittedName>
</protein>
<dbReference type="InterPro" id="IPR007867">
    <property type="entry name" value="GMC_OxRtase_C"/>
</dbReference>
<dbReference type="Proteomes" id="UP001054945">
    <property type="component" value="Unassembled WGS sequence"/>
</dbReference>
<sequence length="109" mass="12224">MLDSDNSLTAYHPVGTCRMGPKDDPTSVLDWELRVRGIENLRVVDGSAFPSMTSGNPHAVTLMLAERAADFILRDIKKKGCQPRASFNANDPSMTLIMSRFTRHRSKRF</sequence>
<reference evidence="3 4" key="1">
    <citation type="submission" date="2021-06" db="EMBL/GenBank/DDBJ databases">
        <title>Caerostris extrusa draft genome.</title>
        <authorList>
            <person name="Kono N."/>
            <person name="Arakawa K."/>
        </authorList>
    </citation>
    <scope>NUCLEOTIDE SEQUENCE [LARGE SCALE GENOMIC DNA]</scope>
</reference>
<feature type="domain" description="Glucose-methanol-choline oxidoreductase C-terminal" evidence="2">
    <location>
        <begin position="6"/>
        <end position="65"/>
    </location>
</feature>
<evidence type="ECO:0000259" key="2">
    <source>
        <dbReference type="Pfam" id="PF05199"/>
    </source>
</evidence>
<evidence type="ECO:0000256" key="1">
    <source>
        <dbReference type="ARBA" id="ARBA00010790"/>
    </source>
</evidence>
<comment type="caution">
    <text evidence="3">The sequence shown here is derived from an EMBL/GenBank/DDBJ whole genome shotgun (WGS) entry which is preliminary data.</text>
</comment>
<accession>A0AAV4VR92</accession>
<evidence type="ECO:0000313" key="3">
    <source>
        <dbReference type="EMBL" id="GIY73011.1"/>
    </source>
</evidence>
<evidence type="ECO:0000313" key="4">
    <source>
        <dbReference type="Proteomes" id="UP001054945"/>
    </source>
</evidence>
<dbReference type="AlphaFoldDB" id="A0AAV4VR92"/>
<dbReference type="InterPro" id="IPR012132">
    <property type="entry name" value="GMC_OxRdtase"/>
</dbReference>
<gene>
    <name evidence="3" type="primary">alkJ</name>
    <name evidence="3" type="ORF">CEXT_687421</name>
</gene>
<name>A0AAV4VR92_CAEEX</name>
<organism evidence="3 4">
    <name type="scientific">Caerostris extrusa</name>
    <name type="common">Bark spider</name>
    <name type="synonym">Caerostris bankana</name>
    <dbReference type="NCBI Taxonomy" id="172846"/>
    <lineage>
        <taxon>Eukaryota</taxon>
        <taxon>Metazoa</taxon>
        <taxon>Ecdysozoa</taxon>
        <taxon>Arthropoda</taxon>
        <taxon>Chelicerata</taxon>
        <taxon>Arachnida</taxon>
        <taxon>Araneae</taxon>
        <taxon>Araneomorphae</taxon>
        <taxon>Entelegynae</taxon>
        <taxon>Araneoidea</taxon>
        <taxon>Araneidae</taxon>
        <taxon>Caerostris</taxon>
    </lineage>
</organism>
<dbReference type="InterPro" id="IPR036188">
    <property type="entry name" value="FAD/NAD-bd_sf"/>
</dbReference>
<dbReference type="PANTHER" id="PTHR11552">
    <property type="entry name" value="GLUCOSE-METHANOL-CHOLINE GMC OXIDOREDUCTASE"/>
    <property type="match status" value="1"/>
</dbReference>
<dbReference type="SUPFAM" id="SSF51905">
    <property type="entry name" value="FAD/NAD(P)-binding domain"/>
    <property type="match status" value="1"/>
</dbReference>
<dbReference type="Gene3D" id="3.50.50.60">
    <property type="entry name" value="FAD/NAD(P)-binding domain"/>
    <property type="match status" value="1"/>
</dbReference>
<dbReference type="Pfam" id="PF05199">
    <property type="entry name" value="GMC_oxred_C"/>
    <property type="match status" value="1"/>
</dbReference>
<dbReference type="EMBL" id="BPLR01015022">
    <property type="protein sequence ID" value="GIY73011.1"/>
    <property type="molecule type" value="Genomic_DNA"/>
</dbReference>
<comment type="similarity">
    <text evidence="1">Belongs to the GMC oxidoreductase family.</text>
</comment>